<dbReference type="RefSeq" id="WP_149431450.1">
    <property type="nucleotide sequence ID" value="NZ_VLNY01000007.1"/>
</dbReference>
<evidence type="ECO:0000313" key="4">
    <source>
        <dbReference type="Proteomes" id="UP000322244"/>
    </source>
</evidence>
<accession>A0A5A7SB63</accession>
<proteinExistence type="predicted"/>
<sequence length="153" mass="16453">MALAAAVVLALLIAAILLGYQYWSDKQTEDARVDAVDAAGRQSVAMLSYDFNTVDAELPKAEDGLTGDFKDQYKTLIDQAIIPGAKEKQLTVKVTVQGGSVVSASRDKVTTLLFLNQATTSKDTPQAVISGSRVRVDLEKHDGRWLVSSLTPV</sequence>
<dbReference type="PANTHER" id="PTHR37042:SF4">
    <property type="entry name" value="OUTER MEMBRANE PROTEIN RV1973"/>
    <property type="match status" value="1"/>
</dbReference>
<evidence type="ECO:0000313" key="3">
    <source>
        <dbReference type="EMBL" id="KAA0022087.1"/>
    </source>
</evidence>
<comment type="subcellular location">
    <subcellularLocation>
        <location evidence="1">Membrane</location>
    </subcellularLocation>
</comment>
<comment type="caution">
    <text evidence="3">The sequence shown here is derived from an EMBL/GenBank/DDBJ whole genome shotgun (WGS) entry which is preliminary data.</text>
</comment>
<keyword evidence="2" id="KW-0472">Membrane</keyword>
<evidence type="ECO:0000256" key="2">
    <source>
        <dbReference type="ARBA" id="ARBA00023136"/>
    </source>
</evidence>
<reference evidence="3 4" key="1">
    <citation type="submission" date="2019-07" db="EMBL/GenBank/DDBJ databases">
        <title>Rhodococcus cavernicolus sp. nov., isolated from a cave.</title>
        <authorList>
            <person name="Lee S.D."/>
        </authorList>
    </citation>
    <scope>NUCLEOTIDE SEQUENCE [LARGE SCALE GENOMIC DNA]</scope>
    <source>
        <strain evidence="3 4">C1-24</strain>
    </source>
</reference>
<gene>
    <name evidence="3" type="ORF">FOY51_16220</name>
</gene>
<dbReference type="PANTHER" id="PTHR37042">
    <property type="entry name" value="OUTER MEMBRANE PROTEIN RV1973"/>
    <property type="match status" value="1"/>
</dbReference>
<name>A0A5A7SB63_9NOCA</name>
<protein>
    <submittedName>
        <fullName evidence="3">H domain protein</fullName>
    </submittedName>
</protein>
<dbReference type="EMBL" id="VLNY01000007">
    <property type="protein sequence ID" value="KAA0022087.1"/>
    <property type="molecule type" value="Genomic_DNA"/>
</dbReference>
<evidence type="ECO:0000256" key="1">
    <source>
        <dbReference type="ARBA" id="ARBA00004370"/>
    </source>
</evidence>
<dbReference type="AlphaFoldDB" id="A0A5A7SB63"/>
<dbReference type="GO" id="GO:0016020">
    <property type="term" value="C:membrane"/>
    <property type="evidence" value="ECO:0007669"/>
    <property type="project" value="UniProtKB-SubCell"/>
</dbReference>
<dbReference type="Proteomes" id="UP000322244">
    <property type="component" value="Unassembled WGS sequence"/>
</dbReference>
<organism evidence="3 4">
    <name type="scientific">Antrihabitans cavernicola</name>
    <dbReference type="NCBI Taxonomy" id="2495913"/>
    <lineage>
        <taxon>Bacteria</taxon>
        <taxon>Bacillati</taxon>
        <taxon>Actinomycetota</taxon>
        <taxon>Actinomycetes</taxon>
        <taxon>Mycobacteriales</taxon>
        <taxon>Nocardiaceae</taxon>
        <taxon>Antrihabitans</taxon>
    </lineage>
</organism>
<dbReference type="OrthoDB" id="5196392at2"/>
<keyword evidence="4" id="KW-1185">Reference proteome</keyword>